<evidence type="ECO:0000256" key="1">
    <source>
        <dbReference type="SAM" id="MobiDB-lite"/>
    </source>
</evidence>
<dbReference type="RefSeq" id="WP_218472724.1">
    <property type="nucleotide sequence ID" value="NZ_BAABJN010000009.1"/>
</dbReference>
<keyword evidence="3" id="KW-1185">Reference proteome</keyword>
<name>A0ABX8RU03_NOCIO</name>
<dbReference type="EMBL" id="CP078145">
    <property type="protein sequence ID" value="QXN91875.1"/>
    <property type="molecule type" value="Genomic_DNA"/>
</dbReference>
<gene>
    <name evidence="2" type="ORF">KV110_01380</name>
</gene>
<proteinExistence type="predicted"/>
<evidence type="ECO:0000313" key="3">
    <source>
        <dbReference type="Proteomes" id="UP000694257"/>
    </source>
</evidence>
<organism evidence="2 3">
    <name type="scientific">Nocardia iowensis</name>
    <dbReference type="NCBI Taxonomy" id="204891"/>
    <lineage>
        <taxon>Bacteria</taxon>
        <taxon>Bacillati</taxon>
        <taxon>Actinomycetota</taxon>
        <taxon>Actinomycetes</taxon>
        <taxon>Mycobacteriales</taxon>
        <taxon>Nocardiaceae</taxon>
        <taxon>Nocardia</taxon>
    </lineage>
</organism>
<accession>A0ABX8RU03</accession>
<protein>
    <submittedName>
        <fullName evidence="2">Uncharacterized protein</fullName>
    </submittedName>
</protein>
<evidence type="ECO:0000313" key="2">
    <source>
        <dbReference type="EMBL" id="QXN91875.1"/>
    </source>
</evidence>
<dbReference type="Proteomes" id="UP000694257">
    <property type="component" value="Chromosome"/>
</dbReference>
<reference evidence="2 3" key="1">
    <citation type="submission" date="2021-07" db="EMBL/GenBank/DDBJ databases">
        <title>Whole Genome Sequence of Nocardia Iowensis.</title>
        <authorList>
            <person name="Lamm A."/>
            <person name="Collins-Fairclough A.M."/>
            <person name="Bunk B."/>
            <person name="Sproer C."/>
        </authorList>
    </citation>
    <scope>NUCLEOTIDE SEQUENCE [LARGE SCALE GENOMIC DNA]</scope>
    <source>
        <strain evidence="2 3">NRRL 5646</strain>
    </source>
</reference>
<sequence length="57" mass="6211">MSNNERGGRHHSDRPHAVPVTDLQARLRRENHAADLEPSLEPPEGNDHDYDGGGSAA</sequence>
<feature type="compositionally biased region" description="Basic and acidic residues" evidence="1">
    <location>
        <begin position="25"/>
        <end position="35"/>
    </location>
</feature>
<feature type="region of interest" description="Disordered" evidence="1">
    <location>
        <begin position="1"/>
        <end position="57"/>
    </location>
</feature>